<dbReference type="PANTHER" id="PTHR22911">
    <property type="entry name" value="ACYL-MALONYL CONDENSING ENZYME-RELATED"/>
    <property type="match status" value="1"/>
</dbReference>
<feature type="transmembrane region" description="Helical" evidence="1">
    <location>
        <begin position="61"/>
        <end position="81"/>
    </location>
</feature>
<feature type="domain" description="EamA" evidence="2">
    <location>
        <begin position="5"/>
        <end position="129"/>
    </location>
</feature>
<evidence type="ECO:0000313" key="4">
    <source>
        <dbReference type="Proteomes" id="UP000287447"/>
    </source>
</evidence>
<dbReference type="PANTHER" id="PTHR22911:SF135">
    <property type="entry name" value="BLR4310 PROTEIN"/>
    <property type="match status" value="1"/>
</dbReference>
<feature type="transmembrane region" description="Helical" evidence="1">
    <location>
        <begin position="252"/>
        <end position="270"/>
    </location>
</feature>
<name>A0A437QYZ9_9PROT</name>
<keyword evidence="4" id="KW-1185">Reference proteome</keyword>
<dbReference type="OrthoDB" id="9812899at2"/>
<keyword evidence="1" id="KW-0472">Membrane</keyword>
<protein>
    <submittedName>
        <fullName evidence="3">DMT family transporter</fullName>
    </submittedName>
</protein>
<feature type="transmembrane region" description="Helical" evidence="1">
    <location>
        <begin position="139"/>
        <end position="156"/>
    </location>
</feature>
<dbReference type="SUPFAM" id="SSF103481">
    <property type="entry name" value="Multidrug resistance efflux transporter EmrE"/>
    <property type="match status" value="2"/>
</dbReference>
<dbReference type="InterPro" id="IPR037185">
    <property type="entry name" value="EmrE-like"/>
</dbReference>
<feature type="transmembrane region" description="Helical" evidence="1">
    <location>
        <begin position="200"/>
        <end position="217"/>
    </location>
</feature>
<feature type="transmembrane region" description="Helical" evidence="1">
    <location>
        <begin position="87"/>
        <end position="106"/>
    </location>
</feature>
<feature type="transmembrane region" description="Helical" evidence="1">
    <location>
        <begin position="24"/>
        <end position="45"/>
    </location>
</feature>
<gene>
    <name evidence="3" type="ORF">EOI86_03505</name>
</gene>
<dbReference type="EMBL" id="SADE01000001">
    <property type="protein sequence ID" value="RVU39734.1"/>
    <property type="molecule type" value="Genomic_DNA"/>
</dbReference>
<evidence type="ECO:0000256" key="1">
    <source>
        <dbReference type="SAM" id="Phobius"/>
    </source>
</evidence>
<sequence length="299" mass="32518">MAISMAGFVCNDAAIKWISGDLTLFQILFLRGLFTIVLVGGLAQLRGELAYRPSTREVKILALRVIGEVGAAFCFLTALFSMPLANAWAIMQAMPLTVTFGAALFMGEHVGWRRYSAILVGFLGVMIIVRPGMEGFNSFALWAVAAVGMATIRDLATRGLPRKVPSLYITLATGIAITLVSGLCLPFTEWHPVEAGHLGFLAGAACLLTVGYLFGVMSMRQGEIGFVQPFRYTIVIWSTGVGYLVFGDLPDFWTMVGTAIVVGMGFYTFHRERLLARRERLLAPGSTLAHRSGEETPPR</sequence>
<keyword evidence="1" id="KW-0812">Transmembrane</keyword>
<proteinExistence type="predicted"/>
<dbReference type="Pfam" id="PF00892">
    <property type="entry name" value="EamA"/>
    <property type="match status" value="2"/>
</dbReference>
<dbReference type="InterPro" id="IPR000620">
    <property type="entry name" value="EamA_dom"/>
</dbReference>
<dbReference type="AlphaFoldDB" id="A0A437QYZ9"/>
<evidence type="ECO:0000313" key="3">
    <source>
        <dbReference type="EMBL" id="RVU39734.1"/>
    </source>
</evidence>
<feature type="transmembrane region" description="Helical" evidence="1">
    <location>
        <begin position="168"/>
        <end position="188"/>
    </location>
</feature>
<feature type="domain" description="EamA" evidence="2">
    <location>
        <begin position="140"/>
        <end position="262"/>
    </location>
</feature>
<dbReference type="Proteomes" id="UP000287447">
    <property type="component" value="Unassembled WGS sequence"/>
</dbReference>
<dbReference type="GO" id="GO:0016020">
    <property type="term" value="C:membrane"/>
    <property type="evidence" value="ECO:0007669"/>
    <property type="project" value="InterPro"/>
</dbReference>
<accession>A0A437QYZ9</accession>
<keyword evidence="1" id="KW-1133">Transmembrane helix</keyword>
<organism evidence="3 4">
    <name type="scientific">Hwanghaeella grinnelliae</name>
    <dbReference type="NCBI Taxonomy" id="2500179"/>
    <lineage>
        <taxon>Bacteria</taxon>
        <taxon>Pseudomonadati</taxon>
        <taxon>Pseudomonadota</taxon>
        <taxon>Alphaproteobacteria</taxon>
        <taxon>Rhodospirillales</taxon>
        <taxon>Rhodospirillaceae</taxon>
        <taxon>Hwanghaeella</taxon>
    </lineage>
</organism>
<feature type="transmembrane region" description="Helical" evidence="1">
    <location>
        <begin position="229"/>
        <end position="246"/>
    </location>
</feature>
<evidence type="ECO:0000259" key="2">
    <source>
        <dbReference type="Pfam" id="PF00892"/>
    </source>
</evidence>
<comment type="caution">
    <text evidence="3">The sequence shown here is derived from an EMBL/GenBank/DDBJ whole genome shotgun (WGS) entry which is preliminary data.</text>
</comment>
<reference evidence="4" key="1">
    <citation type="submission" date="2019-01" db="EMBL/GenBank/DDBJ databases">
        <title>Gri0909 isolated from a small marine red alga.</title>
        <authorList>
            <person name="Kim J."/>
            <person name="Jeong S.E."/>
            <person name="Jeon C.O."/>
        </authorList>
    </citation>
    <scope>NUCLEOTIDE SEQUENCE [LARGE SCALE GENOMIC DNA]</scope>
    <source>
        <strain evidence="4">Gri0909</strain>
    </source>
</reference>
<feature type="transmembrane region" description="Helical" evidence="1">
    <location>
        <begin position="115"/>
        <end position="133"/>
    </location>
</feature>